<keyword evidence="5 6" id="KW-0472">Membrane</keyword>
<keyword evidence="1" id="KW-1003">Cell membrane</keyword>
<keyword evidence="3 6" id="KW-0812">Transmembrane</keyword>
<dbReference type="GO" id="GO:0030288">
    <property type="term" value="C:outer membrane-bounded periplasmic space"/>
    <property type="evidence" value="ECO:0007669"/>
    <property type="project" value="TreeGrafter"/>
</dbReference>
<dbReference type="STRING" id="1542390.KX01_1520"/>
<dbReference type="Pfam" id="PF06835">
    <property type="entry name" value="LptC"/>
    <property type="match status" value="1"/>
</dbReference>
<keyword evidence="4 6" id="KW-1133">Transmembrane helix</keyword>
<dbReference type="GO" id="GO:0015221">
    <property type="term" value="F:lipopolysaccharide transmembrane transporter activity"/>
    <property type="evidence" value="ECO:0007669"/>
    <property type="project" value="InterPro"/>
</dbReference>
<dbReference type="OrthoDB" id="5605548at2"/>
<evidence type="ECO:0000256" key="4">
    <source>
        <dbReference type="ARBA" id="ARBA00022989"/>
    </source>
</evidence>
<gene>
    <name evidence="7" type="primary">lptC</name>
    <name evidence="7" type="ORF">KX01_1520</name>
</gene>
<dbReference type="InterPro" id="IPR010664">
    <property type="entry name" value="LipoPS_assembly_LptC-rel"/>
</dbReference>
<evidence type="ECO:0000256" key="3">
    <source>
        <dbReference type="ARBA" id="ARBA00022692"/>
    </source>
</evidence>
<dbReference type="RefSeq" id="WP_071664403.1">
    <property type="nucleotide sequence ID" value="NZ_CP009654.1"/>
</dbReference>
<dbReference type="GO" id="GO:0005886">
    <property type="term" value="C:plasma membrane"/>
    <property type="evidence" value="ECO:0007669"/>
    <property type="project" value="InterPro"/>
</dbReference>
<evidence type="ECO:0000256" key="6">
    <source>
        <dbReference type="SAM" id="Phobius"/>
    </source>
</evidence>
<dbReference type="Proteomes" id="UP000182521">
    <property type="component" value="Chromosome"/>
</dbReference>
<name>A0A1J0KSR6_9GAMM</name>
<evidence type="ECO:0000256" key="5">
    <source>
        <dbReference type="ARBA" id="ARBA00023136"/>
    </source>
</evidence>
<dbReference type="Gene3D" id="2.60.450.10">
    <property type="entry name" value="Lipopolysaccharide (LPS) transport protein A like domain"/>
    <property type="match status" value="1"/>
</dbReference>
<evidence type="ECO:0000256" key="1">
    <source>
        <dbReference type="ARBA" id="ARBA00022475"/>
    </source>
</evidence>
<reference evidence="8" key="1">
    <citation type="submission" date="2014-10" db="EMBL/GenBank/DDBJ databases">
        <authorList>
            <person name="Kuske C.R."/>
            <person name="Challacombe J.F."/>
            <person name="Daligault H.E."/>
            <person name="Davenport K.W."/>
            <person name="Johnson S.L."/>
            <person name="Siddaramappa S."/>
            <person name="Petersen J.M."/>
        </authorList>
    </citation>
    <scope>NUCLEOTIDE SEQUENCE [LARGE SCALE GENOMIC DNA]</scope>
    <source>
        <strain evidence="8">CA97-1460</strain>
    </source>
</reference>
<organism evidence="7 8">
    <name type="scientific">Francisella frigiditurris</name>
    <dbReference type="NCBI Taxonomy" id="1542390"/>
    <lineage>
        <taxon>Bacteria</taxon>
        <taxon>Pseudomonadati</taxon>
        <taxon>Pseudomonadota</taxon>
        <taxon>Gammaproteobacteria</taxon>
        <taxon>Thiotrichales</taxon>
        <taxon>Francisellaceae</taxon>
        <taxon>Francisella</taxon>
    </lineage>
</organism>
<dbReference type="InterPro" id="IPR026265">
    <property type="entry name" value="LptC"/>
</dbReference>
<keyword evidence="8" id="KW-1185">Reference proteome</keyword>
<dbReference type="KEGG" id="frc:KX01_1520"/>
<evidence type="ECO:0000313" key="8">
    <source>
        <dbReference type="Proteomes" id="UP000182521"/>
    </source>
</evidence>
<keyword evidence="2" id="KW-0997">Cell inner membrane</keyword>
<dbReference type="NCBIfam" id="TIGR04409">
    <property type="entry name" value="LptC_YrbK"/>
    <property type="match status" value="1"/>
</dbReference>
<dbReference type="AlphaFoldDB" id="A0A1J0KSR6"/>
<dbReference type="GO" id="GO:0017089">
    <property type="term" value="F:glycolipid transfer activity"/>
    <property type="evidence" value="ECO:0007669"/>
    <property type="project" value="TreeGrafter"/>
</dbReference>
<dbReference type="InterPro" id="IPR052363">
    <property type="entry name" value="LPS_export_LptC"/>
</dbReference>
<dbReference type="PANTHER" id="PTHR37481">
    <property type="entry name" value="LIPOPOLYSACCHARIDE EXPORT SYSTEM PROTEIN LPTC"/>
    <property type="match status" value="1"/>
</dbReference>
<sequence length="203" mass="23310">MRLFFYSKYSFFVSLGFVIVVSAGVISLYLQSVKHIGVTAPNKKAITMKAYDYSFGSYNGEGKLDTYLDADYLEQYVDKSLSFKNIRAKTYGENEKKKWDVKSNFATSDDPDNKANIIRLYGNVKSIMYMEEEDTKDGAPKKIHIDTEEIFYKPQTYDFYGDDKVRIYDPNTGNNTTGVGFKGNTDTKRVKIDNDVRSYYASR</sequence>
<evidence type="ECO:0000256" key="2">
    <source>
        <dbReference type="ARBA" id="ARBA00022519"/>
    </source>
</evidence>
<dbReference type="EMBL" id="CP009654">
    <property type="protein sequence ID" value="APC96801.1"/>
    <property type="molecule type" value="Genomic_DNA"/>
</dbReference>
<dbReference type="PANTHER" id="PTHR37481:SF1">
    <property type="entry name" value="LIPOPOLYSACCHARIDE EXPORT SYSTEM PROTEIN LPTC"/>
    <property type="match status" value="1"/>
</dbReference>
<evidence type="ECO:0000313" key="7">
    <source>
        <dbReference type="EMBL" id="APC96801.1"/>
    </source>
</evidence>
<accession>A0A1J0KSR6</accession>
<feature type="transmembrane region" description="Helical" evidence="6">
    <location>
        <begin position="12"/>
        <end position="30"/>
    </location>
</feature>
<proteinExistence type="predicted"/>
<protein>
    <submittedName>
        <fullName evidence="7">LPS export ABC transporter periplasmic protein LptC</fullName>
    </submittedName>
</protein>